<organism evidence="2">
    <name type="scientific">Cucumis melo</name>
    <name type="common">Muskmelon</name>
    <dbReference type="NCBI Taxonomy" id="3656"/>
    <lineage>
        <taxon>Eukaryota</taxon>
        <taxon>Viridiplantae</taxon>
        <taxon>Streptophyta</taxon>
        <taxon>Embryophyta</taxon>
        <taxon>Tracheophyta</taxon>
        <taxon>Spermatophyta</taxon>
        <taxon>Magnoliopsida</taxon>
        <taxon>eudicotyledons</taxon>
        <taxon>Gunneridae</taxon>
        <taxon>Pentapetalae</taxon>
        <taxon>rosids</taxon>
        <taxon>fabids</taxon>
        <taxon>Cucurbitales</taxon>
        <taxon>Cucurbitaceae</taxon>
        <taxon>Benincaseae</taxon>
        <taxon>Cucumis</taxon>
    </lineage>
</organism>
<accession>A0A9I9ECN1</accession>
<protein>
    <submittedName>
        <fullName evidence="2">Uncharacterized protein</fullName>
    </submittedName>
</protein>
<dbReference type="Gramene" id="MELO3C031897.2.1">
    <property type="protein sequence ID" value="MELO3C031897.2.1"/>
    <property type="gene ID" value="MELO3C031897.2"/>
</dbReference>
<dbReference type="EnsemblPlants" id="MELO3C031897.2.1">
    <property type="protein sequence ID" value="MELO3C031897.2.1"/>
    <property type="gene ID" value="MELO3C031897.2"/>
</dbReference>
<evidence type="ECO:0000313" key="2">
    <source>
        <dbReference type="EnsemblPlants" id="MELO3C031897.2.1"/>
    </source>
</evidence>
<dbReference type="AlphaFoldDB" id="A0A9I9ECN1"/>
<feature type="region of interest" description="Disordered" evidence="1">
    <location>
        <begin position="1"/>
        <end position="37"/>
    </location>
</feature>
<reference evidence="2" key="1">
    <citation type="submission" date="2023-03" db="UniProtKB">
        <authorList>
            <consortium name="EnsemblPlants"/>
        </authorList>
    </citation>
    <scope>IDENTIFICATION</scope>
</reference>
<sequence length="64" mass="7347">TTSQLTADHSTTELLRNKGQRIGEEAHSPSLDQLLTEEKKVMDERKLKKEKAYHDKDALEKRLG</sequence>
<feature type="compositionally biased region" description="Polar residues" evidence="1">
    <location>
        <begin position="1"/>
        <end position="14"/>
    </location>
</feature>
<evidence type="ECO:0000256" key="1">
    <source>
        <dbReference type="SAM" id="MobiDB-lite"/>
    </source>
</evidence>
<name>A0A9I9ECN1_CUCME</name>
<proteinExistence type="predicted"/>